<proteinExistence type="predicted"/>
<keyword evidence="5 6" id="KW-0472">Membrane</keyword>
<dbReference type="Pfam" id="PF00482">
    <property type="entry name" value="T2SSF"/>
    <property type="match status" value="1"/>
</dbReference>
<keyword evidence="4 6" id="KW-1133">Transmembrane helix</keyword>
<dbReference type="InterPro" id="IPR018076">
    <property type="entry name" value="T2SS_GspF_dom"/>
</dbReference>
<evidence type="ECO:0000256" key="5">
    <source>
        <dbReference type="ARBA" id="ARBA00023136"/>
    </source>
</evidence>
<comment type="caution">
    <text evidence="8">The sequence shown here is derived from an EMBL/GenBank/DDBJ whole genome shotgun (WGS) entry which is preliminary data.</text>
</comment>
<dbReference type="PANTHER" id="PTHR35007:SF3">
    <property type="entry name" value="POSSIBLE CONSERVED ALANINE RICH MEMBRANE PROTEIN"/>
    <property type="match status" value="1"/>
</dbReference>
<keyword evidence="2" id="KW-1003">Cell membrane</keyword>
<protein>
    <submittedName>
        <fullName evidence="8">Type II secretion system F family protein</fullName>
    </submittedName>
</protein>
<dbReference type="EMBL" id="JAATEP010000078">
    <property type="protein sequence ID" value="NJP97999.1"/>
    <property type="molecule type" value="Genomic_DNA"/>
</dbReference>
<feature type="transmembrane region" description="Helical" evidence="6">
    <location>
        <begin position="249"/>
        <end position="268"/>
    </location>
</feature>
<name>A0ABX1BQ84_9ACTN</name>
<dbReference type="RefSeq" id="WP_168021136.1">
    <property type="nucleotide sequence ID" value="NZ_JAATEP010000078.1"/>
</dbReference>
<sequence>MNINALLAALSAAMILGGLTWIITALRAPSSDEPVRPPPRWTELLTVLATHYRLLIAALAAAAAVFIVTEWPVAAVAVGVAVFTLPKAVTGRAAKDRIRKLEALEQWTRRLADLLVAGRALEQALEHSAARNVPPAIAAPVAALARRLRITRMPTEDALRLFADEVDDPIGDRIAATLILVARRRGRGASTVLQQLAELVAKDVSDRREVEAARAEHRTTVRWIIGILAVFSVLAVFQKAYVAPFSTPLGQVVLAIVALFYGVTLAWLHRLGNAAPGHRFLNDSGKKP</sequence>
<dbReference type="PANTHER" id="PTHR35007">
    <property type="entry name" value="INTEGRAL MEMBRANE PROTEIN-RELATED"/>
    <property type="match status" value="1"/>
</dbReference>
<evidence type="ECO:0000256" key="3">
    <source>
        <dbReference type="ARBA" id="ARBA00022692"/>
    </source>
</evidence>
<keyword evidence="9" id="KW-1185">Reference proteome</keyword>
<evidence type="ECO:0000259" key="7">
    <source>
        <dbReference type="Pfam" id="PF00482"/>
    </source>
</evidence>
<evidence type="ECO:0000313" key="8">
    <source>
        <dbReference type="EMBL" id="NJP97999.1"/>
    </source>
</evidence>
<feature type="transmembrane region" description="Helical" evidence="6">
    <location>
        <begin position="223"/>
        <end position="243"/>
    </location>
</feature>
<evidence type="ECO:0000256" key="4">
    <source>
        <dbReference type="ARBA" id="ARBA00022989"/>
    </source>
</evidence>
<organism evidence="8 9">
    <name type="scientific">Nonomuraea composti</name>
    <dbReference type="NCBI Taxonomy" id="2720023"/>
    <lineage>
        <taxon>Bacteria</taxon>
        <taxon>Bacillati</taxon>
        <taxon>Actinomycetota</taxon>
        <taxon>Actinomycetes</taxon>
        <taxon>Streptosporangiales</taxon>
        <taxon>Streptosporangiaceae</taxon>
        <taxon>Nonomuraea</taxon>
    </lineage>
</organism>
<evidence type="ECO:0000256" key="2">
    <source>
        <dbReference type="ARBA" id="ARBA00022475"/>
    </source>
</evidence>
<reference evidence="8 9" key="1">
    <citation type="submission" date="2020-03" db="EMBL/GenBank/DDBJ databases">
        <title>WGS of actinomycetes isolated from Thailand.</title>
        <authorList>
            <person name="Thawai C."/>
        </authorList>
    </citation>
    <scope>NUCLEOTIDE SEQUENCE [LARGE SCALE GENOMIC DNA]</scope>
    <source>
        <strain evidence="8 9">FMUSA5-5</strain>
    </source>
</reference>
<feature type="domain" description="Type II secretion system protein GspF" evidence="7">
    <location>
        <begin position="107"/>
        <end position="234"/>
    </location>
</feature>
<feature type="transmembrane region" description="Helical" evidence="6">
    <location>
        <begin position="6"/>
        <end position="23"/>
    </location>
</feature>
<dbReference type="Proteomes" id="UP000696294">
    <property type="component" value="Unassembled WGS sequence"/>
</dbReference>
<evidence type="ECO:0000256" key="1">
    <source>
        <dbReference type="ARBA" id="ARBA00004651"/>
    </source>
</evidence>
<keyword evidence="3 6" id="KW-0812">Transmembrane</keyword>
<feature type="transmembrane region" description="Helical" evidence="6">
    <location>
        <begin position="44"/>
        <end position="67"/>
    </location>
</feature>
<evidence type="ECO:0000313" key="9">
    <source>
        <dbReference type="Proteomes" id="UP000696294"/>
    </source>
</evidence>
<gene>
    <name evidence="8" type="ORF">HCN51_52725</name>
</gene>
<accession>A0ABX1BQ84</accession>
<comment type="subcellular location">
    <subcellularLocation>
        <location evidence="1">Cell membrane</location>
        <topology evidence="1">Multi-pass membrane protein</topology>
    </subcellularLocation>
</comment>
<evidence type="ECO:0000256" key="6">
    <source>
        <dbReference type="SAM" id="Phobius"/>
    </source>
</evidence>